<dbReference type="OMA" id="GGAKNHI"/>
<dbReference type="eggNOG" id="KOG2449">
    <property type="taxonomic scope" value="Eukaryota"/>
</dbReference>
<protein>
    <recommendedName>
        <fullName evidence="2">methylmalonate-semialdehyde dehydrogenase (CoA acylating)</fullName>
        <ecNumber evidence="2">1.2.1.27</ecNumber>
    </recommendedName>
</protein>
<dbReference type="PANTHER" id="PTHR43866:SF3">
    <property type="entry name" value="METHYLMALONATE-SEMIALDEHYDE DEHYDROGENASE [ACYLATING], MITOCHONDRIAL"/>
    <property type="match status" value="1"/>
</dbReference>
<dbReference type="InterPro" id="IPR010061">
    <property type="entry name" value="MeMal-semiAld_DH"/>
</dbReference>
<dbReference type="FunFam" id="3.40.309.10:FF:000002">
    <property type="entry name" value="Methylmalonate-semialdehyde dehydrogenase (Acylating)"/>
    <property type="match status" value="1"/>
</dbReference>
<evidence type="ECO:0000259" key="5">
    <source>
        <dbReference type="Pfam" id="PF00171"/>
    </source>
</evidence>
<dbReference type="GO" id="GO:0005739">
    <property type="term" value="C:mitochondrion"/>
    <property type="evidence" value="ECO:0007669"/>
    <property type="project" value="TreeGrafter"/>
</dbReference>
<dbReference type="PANTHER" id="PTHR43866">
    <property type="entry name" value="MALONATE-SEMIALDEHYDE DEHYDROGENASE"/>
    <property type="match status" value="1"/>
</dbReference>
<sequence length="551" mass="59804">MLSRVIIRNKRTPSLLMKMTTATAIRNQSTIPLSSTTSEYPTDHTTPSTEPYITPSFVNNKFIKSESNTWYDIHDPATNYVVSKVPQSTPQELEDAIAAADKAFPKWRDTSIIKRQGIAFKFVQLLRENMDRIASVIVLEQGKTFVDAQGDVTRGLQVAEAACNVTNDLKGESLEVSTDMETKMIREPLGVVGSICPFNFPAMVPLWSLPLVLVTGNTAVIKPSERVPGAAMIICELAREAGVPEGVLNIVHGKHDTVNKIIEDPRIKALTFVGGDKAGKYIYEKGSALGKRVQANLGAKNHLVVLPDAHKQSFVNALNGAAFGAAGQRCMAISVLVTVGKTKEWVQDIVKDAKLLKTGSGFDKSSDLGPVINPESLTKAEEIIEDSIQNGAVLELDGRGYRPDDAKFSKGNFLAPTILTNVKPGLRCYDEEIFAPVLSIINVDTIDEAIDLINKNKYGNGVSLFTSSGGSAQYFTKRIDVGQVGINVPIPVPLPMFSFTGSRGSFLGDLNFYGKAGITFLTKPKTITAAWKSNLVDEEILKPSTSMPVQQ</sequence>
<keyword evidence="7" id="KW-1185">Reference proteome</keyword>
<gene>
    <name evidence="6" type="ORF">G210_3910</name>
</gene>
<feature type="domain" description="Aldehyde dehydrogenase" evidence="5">
    <location>
        <begin position="62"/>
        <end position="527"/>
    </location>
</feature>
<comment type="similarity">
    <text evidence="1">Belongs to the aldehyde dehydrogenase family.</text>
</comment>
<dbReference type="OrthoDB" id="310895at2759"/>
<dbReference type="CDD" id="cd07085">
    <property type="entry name" value="ALDH_F6_MMSDH"/>
    <property type="match status" value="1"/>
</dbReference>
<dbReference type="GO" id="GO:0006574">
    <property type="term" value="P:L-valine catabolic process"/>
    <property type="evidence" value="ECO:0007669"/>
    <property type="project" value="TreeGrafter"/>
</dbReference>
<comment type="caution">
    <text evidence="6">The sequence shown here is derived from an EMBL/GenBank/DDBJ whole genome shotgun (WGS) entry which is preliminary data.</text>
</comment>
<dbReference type="NCBIfam" id="TIGR01722">
    <property type="entry name" value="MMSDH"/>
    <property type="match status" value="1"/>
</dbReference>
<dbReference type="AlphaFoldDB" id="M3JU36"/>
<dbReference type="EC" id="1.2.1.27" evidence="2"/>
<name>M3JU36_CANMX</name>
<keyword evidence="3" id="KW-0560">Oxidoreductase</keyword>
<dbReference type="InterPro" id="IPR016163">
    <property type="entry name" value="Ald_DH_C"/>
</dbReference>
<evidence type="ECO:0000313" key="7">
    <source>
        <dbReference type="Proteomes" id="UP000011777"/>
    </source>
</evidence>
<dbReference type="STRING" id="1245528.M3JU36"/>
<dbReference type="GO" id="GO:0004491">
    <property type="term" value="F:methylmalonate-semialdehyde dehydrogenase (acylating, NAD) activity"/>
    <property type="evidence" value="ECO:0007669"/>
    <property type="project" value="UniProtKB-EC"/>
</dbReference>
<dbReference type="Gene3D" id="3.40.309.10">
    <property type="entry name" value="Aldehyde Dehydrogenase, Chain A, domain 2"/>
    <property type="match status" value="1"/>
</dbReference>
<dbReference type="FunFam" id="3.40.605.10:FF:000003">
    <property type="entry name" value="Methylmalonate-semialdehyde dehydrogenase [acylating]"/>
    <property type="match status" value="1"/>
</dbReference>
<evidence type="ECO:0000256" key="4">
    <source>
        <dbReference type="ARBA" id="ARBA00023027"/>
    </source>
</evidence>
<proteinExistence type="inferred from homology"/>
<dbReference type="InterPro" id="IPR016161">
    <property type="entry name" value="Ald_DH/histidinol_DH"/>
</dbReference>
<dbReference type="GO" id="GO:0006210">
    <property type="term" value="P:thymine catabolic process"/>
    <property type="evidence" value="ECO:0007669"/>
    <property type="project" value="TreeGrafter"/>
</dbReference>
<dbReference type="Pfam" id="PF00171">
    <property type="entry name" value="Aldedh"/>
    <property type="match status" value="1"/>
</dbReference>
<dbReference type="SUPFAM" id="SSF53720">
    <property type="entry name" value="ALDH-like"/>
    <property type="match status" value="1"/>
</dbReference>
<dbReference type="PROSITE" id="PS00070">
    <property type="entry name" value="ALDEHYDE_DEHYDR_CYS"/>
    <property type="match status" value="1"/>
</dbReference>
<evidence type="ECO:0000313" key="6">
    <source>
        <dbReference type="EMBL" id="EMG45879.1"/>
    </source>
</evidence>
<evidence type="ECO:0000256" key="1">
    <source>
        <dbReference type="ARBA" id="ARBA00009986"/>
    </source>
</evidence>
<keyword evidence="4" id="KW-0520">NAD</keyword>
<dbReference type="InterPro" id="IPR016160">
    <property type="entry name" value="Ald_DH_CS_CYS"/>
</dbReference>
<organism evidence="6 7">
    <name type="scientific">Candida maltosa (strain Xu316)</name>
    <name type="common">Yeast</name>
    <dbReference type="NCBI Taxonomy" id="1245528"/>
    <lineage>
        <taxon>Eukaryota</taxon>
        <taxon>Fungi</taxon>
        <taxon>Dikarya</taxon>
        <taxon>Ascomycota</taxon>
        <taxon>Saccharomycotina</taxon>
        <taxon>Pichiomycetes</taxon>
        <taxon>Debaryomycetaceae</taxon>
        <taxon>Candida/Lodderomyces clade</taxon>
        <taxon>Candida</taxon>
    </lineage>
</organism>
<accession>M3JU36</accession>
<dbReference type="InterPro" id="IPR015590">
    <property type="entry name" value="Aldehyde_DH_dom"/>
</dbReference>
<evidence type="ECO:0000256" key="3">
    <source>
        <dbReference type="ARBA" id="ARBA00023002"/>
    </source>
</evidence>
<dbReference type="HOGENOM" id="CLU_005391_1_10_1"/>
<dbReference type="EMBL" id="AOGT01002300">
    <property type="protein sequence ID" value="EMG45879.1"/>
    <property type="molecule type" value="Genomic_DNA"/>
</dbReference>
<evidence type="ECO:0000256" key="2">
    <source>
        <dbReference type="ARBA" id="ARBA00013048"/>
    </source>
</evidence>
<dbReference type="InterPro" id="IPR016162">
    <property type="entry name" value="Ald_DH_N"/>
</dbReference>
<dbReference type="Gene3D" id="3.40.605.10">
    <property type="entry name" value="Aldehyde Dehydrogenase, Chain A, domain 1"/>
    <property type="match status" value="1"/>
</dbReference>
<reference evidence="6 7" key="1">
    <citation type="submission" date="2013-02" db="EMBL/GenBank/DDBJ databases">
        <title>Genome sequence of Candida maltosa Xu316, a potential industrial strain for xylitol and ethanol production.</title>
        <authorList>
            <person name="Yu J."/>
            <person name="Wang Q."/>
            <person name="Geng X."/>
            <person name="Bao W."/>
            <person name="He P."/>
            <person name="Cai J."/>
        </authorList>
    </citation>
    <scope>NUCLEOTIDE SEQUENCE [LARGE SCALE GENOMIC DNA]</scope>
    <source>
        <strain evidence="7">Xu316</strain>
    </source>
</reference>
<dbReference type="Proteomes" id="UP000011777">
    <property type="component" value="Unassembled WGS sequence"/>
</dbReference>